<organism evidence="9 10">
    <name type="scientific">Vitis vinifera</name>
    <name type="common">Grape</name>
    <dbReference type="NCBI Taxonomy" id="29760"/>
    <lineage>
        <taxon>Eukaryota</taxon>
        <taxon>Viridiplantae</taxon>
        <taxon>Streptophyta</taxon>
        <taxon>Embryophyta</taxon>
        <taxon>Tracheophyta</taxon>
        <taxon>Spermatophyta</taxon>
        <taxon>Magnoliopsida</taxon>
        <taxon>eudicotyledons</taxon>
        <taxon>Gunneridae</taxon>
        <taxon>Pentapetalae</taxon>
        <taxon>rosids</taxon>
        <taxon>Vitales</taxon>
        <taxon>Vitaceae</taxon>
        <taxon>Viteae</taxon>
        <taxon>Vitis</taxon>
    </lineage>
</organism>
<dbReference type="EC" id="3.1.4.46" evidence="1"/>
<comment type="caution">
    <text evidence="9">The sequence shown here is derived from an EMBL/GenBank/DDBJ whole genome shotgun (WGS) entry which is preliminary data.</text>
</comment>
<evidence type="ECO:0000256" key="2">
    <source>
        <dbReference type="ARBA" id="ARBA00022729"/>
    </source>
</evidence>
<dbReference type="InterPro" id="IPR030395">
    <property type="entry name" value="GP_PDE_dom"/>
</dbReference>
<comment type="catalytic activity">
    <reaction evidence="6">
        <text>a sn-glycero-3-phosphodiester + H2O = an alcohol + sn-glycerol 3-phosphate + H(+)</text>
        <dbReference type="Rhea" id="RHEA:12969"/>
        <dbReference type="ChEBI" id="CHEBI:15377"/>
        <dbReference type="ChEBI" id="CHEBI:15378"/>
        <dbReference type="ChEBI" id="CHEBI:30879"/>
        <dbReference type="ChEBI" id="CHEBI:57597"/>
        <dbReference type="ChEBI" id="CHEBI:83408"/>
        <dbReference type="EC" id="3.1.4.46"/>
    </reaction>
</comment>
<sequence length="724" mass="78745">MVVFEILTGLEENDQVFISFLLVDPLNFSPENFLTNMADFKCASLHVWNVYLPAGDEPVVIARGGFSGLFPESSQFAHQIALSTSLSNVILYCNLQLTKDSVGICQTDIRLDNSTNIAAVFPKSQKTYTINGENVQGWFALDYTSDQLFNNVTLTQSIYSRPSLFDGTLPLSTVDDAIGIKPPGFWLNVQYDAFYAANKLSVSSYIQKTTRFMGISYISSPEIGFLKNMNKIINKAKTKLIFRFLDADAVEPTTKQPYSSILKDLSSIKSIASGILVPKEYIWPLSKDQYLLTPTSVVADAHKQGLEVYASGFANDMPGSYNYSYDPTAEENFGHISQWSKWVYPGSTDLAYQQAVDDGADIIDCSVQMSKDGVAFCLNSADLLGSSNAMTSFMSRSTMVSEIQPKSGIFSFDLTWSEIQTLTPQLTSPLPNSGLARNPANKNQGKFITLSDFLDFAKAKAVSGILIDIENAAYLASKKGLSIIDAVTAALSNATFDKQATQKVMIQSDDTSVLSKFKNVPAYKRVLSIKEIIGDVPKQTVEEIKKIADAVNLPRSSIVTTNGGFTTTFTTVVDELHAANISAYVSVLRNEYVAIAFDFFSDPVVELATYVGRLGIDGVVTDYPKTADAYLRSPCSDLNAKVAYSILPAEAGALLGLAEPEVLPPAEAPGPPLTVDDVVDPPLPQVSSSNGSTADPAAGPVKALHVQVVGQMLQIWVSIYWEFC</sequence>
<dbReference type="AlphaFoldDB" id="A0A438ILK0"/>
<keyword evidence="4" id="KW-0378">Hydrolase</keyword>
<feature type="region of interest" description="Disordered" evidence="7">
    <location>
        <begin position="666"/>
        <end position="696"/>
    </location>
</feature>
<dbReference type="EMBL" id="QGNW01000099">
    <property type="protein sequence ID" value="RVW97563.1"/>
    <property type="molecule type" value="Genomic_DNA"/>
</dbReference>
<evidence type="ECO:0000256" key="1">
    <source>
        <dbReference type="ARBA" id="ARBA00012247"/>
    </source>
</evidence>
<dbReference type="InterPro" id="IPR017946">
    <property type="entry name" value="PLC-like_Pdiesterase_TIM-brl"/>
</dbReference>
<dbReference type="PROSITE" id="PS51704">
    <property type="entry name" value="GP_PDE"/>
    <property type="match status" value="2"/>
</dbReference>
<dbReference type="Proteomes" id="UP000288805">
    <property type="component" value="Unassembled WGS sequence"/>
</dbReference>
<dbReference type="GO" id="GO:0006071">
    <property type="term" value="P:glycerol metabolic process"/>
    <property type="evidence" value="ECO:0007669"/>
    <property type="project" value="UniProtKB-KW"/>
</dbReference>
<evidence type="ECO:0000313" key="10">
    <source>
        <dbReference type="Proteomes" id="UP000288805"/>
    </source>
</evidence>
<protein>
    <recommendedName>
        <fullName evidence="1">glycerophosphodiester phosphodiesterase</fullName>
        <ecNumber evidence="1">3.1.4.46</ecNumber>
    </recommendedName>
</protein>
<dbReference type="PANTHER" id="PTHR43620">
    <property type="entry name" value="GLYCEROPHOSPHORYL DIESTER PHOSPHODIESTERASE"/>
    <property type="match status" value="1"/>
</dbReference>
<dbReference type="Gene3D" id="3.20.20.190">
    <property type="entry name" value="Phosphatidylinositol (PI) phosphodiesterase"/>
    <property type="match status" value="2"/>
</dbReference>
<gene>
    <name evidence="9" type="primary">GDPDL6</name>
    <name evidence="9" type="ORF">CK203_046549</name>
</gene>
<evidence type="ECO:0000313" key="9">
    <source>
        <dbReference type="EMBL" id="RVW97563.1"/>
    </source>
</evidence>
<feature type="domain" description="GP-PDE" evidence="8">
    <location>
        <begin position="332"/>
        <end position="631"/>
    </location>
</feature>
<evidence type="ECO:0000256" key="4">
    <source>
        <dbReference type="ARBA" id="ARBA00022801"/>
    </source>
</evidence>
<evidence type="ECO:0000256" key="6">
    <source>
        <dbReference type="ARBA" id="ARBA00047512"/>
    </source>
</evidence>
<evidence type="ECO:0000256" key="7">
    <source>
        <dbReference type="SAM" id="MobiDB-lite"/>
    </source>
</evidence>
<keyword evidence="5" id="KW-0325">Glycoprotein</keyword>
<evidence type="ECO:0000256" key="5">
    <source>
        <dbReference type="ARBA" id="ARBA00023180"/>
    </source>
</evidence>
<proteinExistence type="predicted"/>
<evidence type="ECO:0000256" key="3">
    <source>
        <dbReference type="ARBA" id="ARBA00022798"/>
    </source>
</evidence>
<dbReference type="SUPFAM" id="SSF51695">
    <property type="entry name" value="PLC-like phosphodiesterases"/>
    <property type="match status" value="2"/>
</dbReference>
<dbReference type="Pfam" id="PF03009">
    <property type="entry name" value="GDPD"/>
    <property type="match status" value="1"/>
</dbReference>
<dbReference type="FunFam" id="3.20.20.190:FF:000011">
    <property type="entry name" value="Glycerophosphodiester phosphodiesterase GDPDL3"/>
    <property type="match status" value="1"/>
</dbReference>
<reference evidence="9 10" key="1">
    <citation type="journal article" date="2018" name="PLoS Genet.">
        <title>Population sequencing reveals clonal diversity and ancestral inbreeding in the grapevine cultivar Chardonnay.</title>
        <authorList>
            <person name="Roach M.J."/>
            <person name="Johnson D.L."/>
            <person name="Bohlmann J."/>
            <person name="van Vuuren H.J."/>
            <person name="Jones S.J."/>
            <person name="Pretorius I.S."/>
            <person name="Schmidt S.A."/>
            <person name="Borneman A.R."/>
        </authorList>
    </citation>
    <scope>NUCLEOTIDE SEQUENCE [LARGE SCALE GENOMIC DNA]</scope>
    <source>
        <strain evidence="10">cv. Chardonnay</strain>
        <tissue evidence="9">Leaf</tissue>
    </source>
</reference>
<dbReference type="GO" id="GO:0006629">
    <property type="term" value="P:lipid metabolic process"/>
    <property type="evidence" value="ECO:0007669"/>
    <property type="project" value="InterPro"/>
</dbReference>
<dbReference type="CDD" id="cd08604">
    <property type="entry name" value="GDPD_SHV3_repeat_2"/>
    <property type="match status" value="1"/>
</dbReference>
<name>A0A438ILK0_VITVI</name>
<accession>A0A438ILK0</accession>
<feature type="domain" description="GP-PDE" evidence="8">
    <location>
        <begin position="58"/>
        <end position="340"/>
    </location>
</feature>
<evidence type="ECO:0000259" key="8">
    <source>
        <dbReference type="PROSITE" id="PS51704"/>
    </source>
</evidence>
<dbReference type="PANTHER" id="PTHR43620:SF44">
    <property type="entry name" value="GLYCEROPHOSPHODIESTER PHOSPHODIESTERASE GDPDL6-RELATED"/>
    <property type="match status" value="1"/>
</dbReference>
<keyword evidence="3" id="KW-0319">Glycerol metabolism</keyword>
<dbReference type="GO" id="GO:0008889">
    <property type="term" value="F:glycerophosphodiester phosphodiesterase activity"/>
    <property type="evidence" value="ECO:0007669"/>
    <property type="project" value="UniProtKB-EC"/>
</dbReference>
<keyword evidence="2" id="KW-0732">Signal</keyword>